<reference evidence="2 3" key="1">
    <citation type="journal article" date="2022" name="Nat. Ecol. Evol.">
        <title>A masculinizing supergene underlies an exaggerated male reproductive morph in a spider.</title>
        <authorList>
            <person name="Hendrickx F."/>
            <person name="De Corte Z."/>
            <person name="Sonet G."/>
            <person name="Van Belleghem S.M."/>
            <person name="Kostlbacher S."/>
            <person name="Vangestel C."/>
        </authorList>
    </citation>
    <scope>NUCLEOTIDE SEQUENCE [LARGE SCALE GENOMIC DNA]</scope>
    <source>
        <strain evidence="2">W744_W776</strain>
    </source>
</reference>
<evidence type="ECO:0000313" key="3">
    <source>
        <dbReference type="Proteomes" id="UP000827092"/>
    </source>
</evidence>
<dbReference type="Proteomes" id="UP000827092">
    <property type="component" value="Unassembled WGS sequence"/>
</dbReference>
<proteinExistence type="predicted"/>
<feature type="compositionally biased region" description="Polar residues" evidence="1">
    <location>
        <begin position="1"/>
        <end position="10"/>
    </location>
</feature>
<evidence type="ECO:0000313" key="2">
    <source>
        <dbReference type="EMBL" id="KAG8176794.1"/>
    </source>
</evidence>
<keyword evidence="3" id="KW-1185">Reference proteome</keyword>
<comment type="caution">
    <text evidence="2">The sequence shown here is derived from an EMBL/GenBank/DDBJ whole genome shotgun (WGS) entry which is preliminary data.</text>
</comment>
<protein>
    <submittedName>
        <fullName evidence="2">Uncharacterized protein</fullName>
    </submittedName>
</protein>
<evidence type="ECO:0000256" key="1">
    <source>
        <dbReference type="SAM" id="MobiDB-lite"/>
    </source>
</evidence>
<accession>A0AAV6TYN4</accession>
<name>A0AAV6TYN4_9ARAC</name>
<feature type="compositionally biased region" description="Low complexity" evidence="1">
    <location>
        <begin position="26"/>
        <end position="44"/>
    </location>
</feature>
<dbReference type="AlphaFoldDB" id="A0AAV6TYN4"/>
<sequence>MFAPSTSKANQHIPGSGSSSPDSRKMSGSRSFSSDSRKMSSGGDNVSQPTNLLYRDELSTELFESPDENSILTNQEIDNIVREWQIYRVDEDIDEFCDGFIKIVDTEKNVVKYERLDSFYWAKVLKLNDKIFGAKKYDILRLIKACLSLSHGNADPERGVSVDKTIVSP</sequence>
<feature type="region of interest" description="Disordered" evidence="1">
    <location>
        <begin position="1"/>
        <end position="50"/>
    </location>
</feature>
<organism evidence="2 3">
    <name type="scientific">Oedothorax gibbosus</name>
    <dbReference type="NCBI Taxonomy" id="931172"/>
    <lineage>
        <taxon>Eukaryota</taxon>
        <taxon>Metazoa</taxon>
        <taxon>Ecdysozoa</taxon>
        <taxon>Arthropoda</taxon>
        <taxon>Chelicerata</taxon>
        <taxon>Arachnida</taxon>
        <taxon>Araneae</taxon>
        <taxon>Araneomorphae</taxon>
        <taxon>Entelegynae</taxon>
        <taxon>Araneoidea</taxon>
        <taxon>Linyphiidae</taxon>
        <taxon>Erigoninae</taxon>
        <taxon>Oedothorax</taxon>
    </lineage>
</organism>
<gene>
    <name evidence="2" type="ORF">JTE90_003422</name>
</gene>
<dbReference type="EMBL" id="JAFNEN010000849">
    <property type="protein sequence ID" value="KAG8176794.1"/>
    <property type="molecule type" value="Genomic_DNA"/>
</dbReference>